<dbReference type="EMBL" id="LWAE01000001">
    <property type="protein sequence ID" value="KZL93564.1"/>
    <property type="molecule type" value="Genomic_DNA"/>
</dbReference>
<proteinExistence type="predicted"/>
<dbReference type="Proteomes" id="UP000076603">
    <property type="component" value="Unassembled WGS sequence"/>
</dbReference>
<dbReference type="STRING" id="1121326.CLMAG_06100"/>
<dbReference type="Pfam" id="PF10076">
    <property type="entry name" value="Phage_Mu_Gp48"/>
    <property type="match status" value="1"/>
</dbReference>
<name>A0A168E1X0_9CLOT</name>
<dbReference type="OrthoDB" id="1629754at2"/>
<dbReference type="InterPro" id="IPR018755">
    <property type="entry name" value="Phage_Mu_Gp48"/>
</dbReference>
<dbReference type="RefSeq" id="WP_066617741.1">
    <property type="nucleotide sequence ID" value="NZ_FQXL01000031.1"/>
</dbReference>
<evidence type="ECO:0000313" key="1">
    <source>
        <dbReference type="EMBL" id="KZL93564.1"/>
    </source>
</evidence>
<accession>A0A168E1X0</accession>
<sequence>MTKDTLIKNLHKLYREDPWINELFNSAGITLDKINAAIEDLENQYWFDTMTWAIPVVENMLQFKTDSNAAIEDRRSQLEARWKSNGKADIYLLQAVANSWRNGDVTVSFVNGKIKVTFVGEFGVPKDLEGLEKALEDVKPAHLALVYSYRYLLIKEIDNTMTLSELEQRKLNEFAGGELIGQ</sequence>
<reference evidence="1 2" key="1">
    <citation type="submission" date="2016-04" db="EMBL/GenBank/DDBJ databases">
        <title>Genome sequence of Clostridium magnum DSM 2767.</title>
        <authorList>
            <person name="Poehlein A."/>
            <person name="Uhlig R."/>
            <person name="Fischer R."/>
            <person name="Bahl H."/>
            <person name="Daniel R."/>
        </authorList>
    </citation>
    <scope>NUCLEOTIDE SEQUENCE [LARGE SCALE GENOMIC DNA]</scope>
    <source>
        <strain evidence="1 2">DSM 2767</strain>
    </source>
</reference>
<gene>
    <name evidence="1" type="ORF">CLMAG_06100</name>
</gene>
<protein>
    <recommendedName>
        <fullName evidence="3">DUF2313 domain-containing protein</fullName>
    </recommendedName>
</protein>
<evidence type="ECO:0000313" key="2">
    <source>
        <dbReference type="Proteomes" id="UP000076603"/>
    </source>
</evidence>
<keyword evidence="2" id="KW-1185">Reference proteome</keyword>
<organism evidence="1 2">
    <name type="scientific">Clostridium magnum DSM 2767</name>
    <dbReference type="NCBI Taxonomy" id="1121326"/>
    <lineage>
        <taxon>Bacteria</taxon>
        <taxon>Bacillati</taxon>
        <taxon>Bacillota</taxon>
        <taxon>Clostridia</taxon>
        <taxon>Eubacteriales</taxon>
        <taxon>Clostridiaceae</taxon>
        <taxon>Clostridium</taxon>
    </lineage>
</organism>
<evidence type="ECO:0008006" key="3">
    <source>
        <dbReference type="Google" id="ProtNLM"/>
    </source>
</evidence>
<dbReference type="PATRIC" id="fig|1121326.3.peg.566"/>
<comment type="caution">
    <text evidence="1">The sequence shown here is derived from an EMBL/GenBank/DDBJ whole genome shotgun (WGS) entry which is preliminary data.</text>
</comment>
<dbReference type="AlphaFoldDB" id="A0A168E1X0"/>